<dbReference type="PANTHER" id="PTHR30126:SF91">
    <property type="entry name" value="LYSR FAMILY TRANSCRIPTIONAL REGULATOR"/>
    <property type="match status" value="1"/>
</dbReference>
<dbReference type="InterPro" id="IPR036390">
    <property type="entry name" value="WH_DNA-bd_sf"/>
</dbReference>
<dbReference type="SUPFAM" id="SSF53850">
    <property type="entry name" value="Periplasmic binding protein-like II"/>
    <property type="match status" value="1"/>
</dbReference>
<dbReference type="PRINTS" id="PR00039">
    <property type="entry name" value="HTHLYSR"/>
</dbReference>
<dbReference type="PANTHER" id="PTHR30126">
    <property type="entry name" value="HTH-TYPE TRANSCRIPTIONAL REGULATOR"/>
    <property type="match status" value="1"/>
</dbReference>
<comment type="caution">
    <text evidence="6">The sequence shown here is derived from an EMBL/GenBank/DDBJ whole genome shotgun (WGS) entry which is preliminary data.</text>
</comment>
<accession>A0A402A8G4</accession>
<dbReference type="GO" id="GO:0000976">
    <property type="term" value="F:transcription cis-regulatory region binding"/>
    <property type="evidence" value="ECO:0007669"/>
    <property type="project" value="TreeGrafter"/>
</dbReference>
<reference evidence="7" key="1">
    <citation type="submission" date="2018-12" db="EMBL/GenBank/DDBJ databases">
        <title>Tengunoibacter tsumagoiensis gen. nov., sp. nov., Dictyobacter kobayashii sp. nov., D. alpinus sp. nov., and D. joshuensis sp. nov. and description of Dictyobacteraceae fam. nov. within the order Ktedonobacterales isolated from Tengu-no-mugimeshi.</title>
        <authorList>
            <person name="Wang C.M."/>
            <person name="Zheng Y."/>
            <person name="Sakai Y."/>
            <person name="Toyoda A."/>
            <person name="Minakuchi Y."/>
            <person name="Abe K."/>
            <person name="Yokota A."/>
            <person name="Yabe S."/>
        </authorList>
    </citation>
    <scope>NUCLEOTIDE SEQUENCE [LARGE SCALE GENOMIC DNA]</scope>
    <source>
        <strain evidence="7">Uno3</strain>
    </source>
</reference>
<gene>
    <name evidence="6" type="ORF">KTT_53130</name>
</gene>
<name>A0A402A8G4_9CHLR</name>
<keyword evidence="7" id="KW-1185">Reference proteome</keyword>
<evidence type="ECO:0000313" key="6">
    <source>
        <dbReference type="EMBL" id="GCE15454.1"/>
    </source>
</evidence>
<evidence type="ECO:0000256" key="3">
    <source>
        <dbReference type="ARBA" id="ARBA00023125"/>
    </source>
</evidence>
<protein>
    <submittedName>
        <fullName evidence="6">LysR family transcriptional regulator</fullName>
    </submittedName>
</protein>
<proteinExistence type="inferred from homology"/>
<organism evidence="6 7">
    <name type="scientific">Tengunoibacter tsumagoiensis</name>
    <dbReference type="NCBI Taxonomy" id="2014871"/>
    <lineage>
        <taxon>Bacteria</taxon>
        <taxon>Bacillati</taxon>
        <taxon>Chloroflexota</taxon>
        <taxon>Ktedonobacteria</taxon>
        <taxon>Ktedonobacterales</taxon>
        <taxon>Dictyobacteraceae</taxon>
        <taxon>Tengunoibacter</taxon>
    </lineage>
</organism>
<dbReference type="InterPro" id="IPR000847">
    <property type="entry name" value="LysR_HTH_N"/>
</dbReference>
<dbReference type="FunFam" id="1.10.10.10:FF:000001">
    <property type="entry name" value="LysR family transcriptional regulator"/>
    <property type="match status" value="1"/>
</dbReference>
<dbReference type="EMBL" id="BIFR01000002">
    <property type="protein sequence ID" value="GCE15454.1"/>
    <property type="molecule type" value="Genomic_DNA"/>
</dbReference>
<dbReference type="AlphaFoldDB" id="A0A402A8G4"/>
<keyword evidence="2" id="KW-0805">Transcription regulation</keyword>
<sequence length="301" mass="34414">MDLHQLQAFDHIVLYNHFSKAARKLEVSQPTISLRIRALEQEVGGPLFERRGNRVFLTELGQTFLPYAQTALRAMTTGVDAARRTREGERGQVRIATLPSLATGFFATALTHFYRQYPHIDVVIHTGHTREICEMLHEHYVDLGFVVGPFFHPEFSPLLHLKEPLALVTYPQHPLTQVEQVTLQDIVNQGSPFFLIDWNVEVKQWQSHLLATSPSSTIEVPPQTAYDLLMRGKGVAFLTRTMVEHELKTGTLVELSVQHMPSFHRESLLIQHHAVAPLPVAINEWLRVFREEARSYCLESR</sequence>
<feature type="domain" description="HTH lysR-type" evidence="5">
    <location>
        <begin position="1"/>
        <end position="58"/>
    </location>
</feature>
<evidence type="ECO:0000256" key="4">
    <source>
        <dbReference type="ARBA" id="ARBA00023163"/>
    </source>
</evidence>
<dbReference type="Gene3D" id="3.40.190.290">
    <property type="match status" value="1"/>
</dbReference>
<dbReference type="OrthoDB" id="9785745at2"/>
<evidence type="ECO:0000256" key="1">
    <source>
        <dbReference type="ARBA" id="ARBA00009437"/>
    </source>
</evidence>
<keyword evidence="3" id="KW-0238">DNA-binding</keyword>
<dbReference type="Pfam" id="PF00126">
    <property type="entry name" value="HTH_1"/>
    <property type="match status" value="1"/>
</dbReference>
<dbReference type="Proteomes" id="UP000287352">
    <property type="component" value="Unassembled WGS sequence"/>
</dbReference>
<dbReference type="InterPro" id="IPR036388">
    <property type="entry name" value="WH-like_DNA-bd_sf"/>
</dbReference>
<evidence type="ECO:0000256" key="2">
    <source>
        <dbReference type="ARBA" id="ARBA00023015"/>
    </source>
</evidence>
<dbReference type="Pfam" id="PF03466">
    <property type="entry name" value="LysR_substrate"/>
    <property type="match status" value="1"/>
</dbReference>
<dbReference type="CDD" id="cd05466">
    <property type="entry name" value="PBP2_LTTR_substrate"/>
    <property type="match status" value="1"/>
</dbReference>
<dbReference type="Gene3D" id="1.10.10.10">
    <property type="entry name" value="Winged helix-like DNA-binding domain superfamily/Winged helix DNA-binding domain"/>
    <property type="match status" value="1"/>
</dbReference>
<dbReference type="InterPro" id="IPR005119">
    <property type="entry name" value="LysR_subst-bd"/>
</dbReference>
<dbReference type="PROSITE" id="PS50931">
    <property type="entry name" value="HTH_LYSR"/>
    <property type="match status" value="1"/>
</dbReference>
<comment type="similarity">
    <text evidence="1">Belongs to the LysR transcriptional regulatory family.</text>
</comment>
<keyword evidence="4" id="KW-0804">Transcription</keyword>
<evidence type="ECO:0000259" key="5">
    <source>
        <dbReference type="PROSITE" id="PS50931"/>
    </source>
</evidence>
<evidence type="ECO:0000313" key="7">
    <source>
        <dbReference type="Proteomes" id="UP000287352"/>
    </source>
</evidence>
<dbReference type="GO" id="GO:0003700">
    <property type="term" value="F:DNA-binding transcription factor activity"/>
    <property type="evidence" value="ECO:0007669"/>
    <property type="project" value="InterPro"/>
</dbReference>
<dbReference type="RefSeq" id="WP_126582913.1">
    <property type="nucleotide sequence ID" value="NZ_BIFR01000002.1"/>
</dbReference>
<dbReference type="SUPFAM" id="SSF46785">
    <property type="entry name" value="Winged helix' DNA-binding domain"/>
    <property type="match status" value="1"/>
</dbReference>